<dbReference type="AlphaFoldDB" id="A0A935UHB7"/>
<reference evidence="3 4" key="1">
    <citation type="submission" date="2020-10" db="EMBL/GenBank/DDBJ databases">
        <title>Connecting structure to function with the recovery of over 1000 high-quality activated sludge metagenome-assembled genomes encoding full-length rRNA genes using long-read sequencing.</title>
        <authorList>
            <person name="Singleton C.M."/>
            <person name="Petriglieri F."/>
            <person name="Kristensen J.M."/>
            <person name="Kirkegaard R.H."/>
            <person name="Michaelsen T.Y."/>
            <person name="Andersen M.H."/>
            <person name="Karst S.M."/>
            <person name="Dueholm M.S."/>
            <person name="Nielsen P.H."/>
            <person name="Albertsen M."/>
        </authorList>
    </citation>
    <scope>NUCLEOTIDE SEQUENCE [LARGE SCALE GENOMIC DNA]</scope>
    <source>
        <strain evidence="3">EsbW_18-Q3-R4-48_BATAC.285</strain>
    </source>
</reference>
<dbReference type="Gene3D" id="3.40.50.10140">
    <property type="entry name" value="Toll/interleukin-1 receptor homology (TIR) domain"/>
    <property type="match status" value="1"/>
</dbReference>
<protein>
    <submittedName>
        <fullName evidence="3">Toll/interleukin-1 receptor domain-containing protein</fullName>
    </submittedName>
</protein>
<dbReference type="PROSITE" id="PS50104">
    <property type="entry name" value="TIR"/>
    <property type="match status" value="1"/>
</dbReference>
<comment type="caution">
    <text evidence="3">The sequence shown here is derived from an EMBL/GenBank/DDBJ whole genome shotgun (WGS) entry which is preliminary data.</text>
</comment>
<sequence length="395" mass="42407">MADIFLSYRRHDSQSATGRLSDRLAAHFGPARVFLDHESIAAGDDFAEAIRRAVGTSVVLLAVVGPDWLTACDVHGKRRLDDEADFVRLEIESALLGGVPVIPVLVEGAVMPTAAVLPPTLARFARCQATELSETRWNYDVDRLIATLQARFAIESEQPIPGSSGASDGRINVFARLALDLLELTAHPTRLIARQQTGHALDHVRAFVFLLSVLVLGNLAFLLGIGATSLAEWIAVGVILGVLTLTLLTALLTLAWRLVGTRIEFRQVTLIFAYIYSGSWIGFCAGALLAATGVQLVAPQVFMDYLAIVRTGAPLAQRMDEARTLLENALHGPAAALFVFACLVWGSAVVWTIVAWGAFRNSFGCGRVKAVLATAVWAAMLGILMQLAASAARNL</sequence>
<dbReference type="SUPFAM" id="SSF52200">
    <property type="entry name" value="Toll/Interleukin receptor TIR domain"/>
    <property type="match status" value="1"/>
</dbReference>
<dbReference type="InterPro" id="IPR035897">
    <property type="entry name" value="Toll_tir_struct_dom_sf"/>
</dbReference>
<keyword evidence="1" id="KW-0812">Transmembrane</keyword>
<evidence type="ECO:0000313" key="4">
    <source>
        <dbReference type="Proteomes" id="UP000697998"/>
    </source>
</evidence>
<evidence type="ECO:0000313" key="3">
    <source>
        <dbReference type="EMBL" id="MBK7675350.1"/>
    </source>
</evidence>
<dbReference type="Proteomes" id="UP000697998">
    <property type="component" value="Unassembled WGS sequence"/>
</dbReference>
<dbReference type="EMBL" id="JADJMH010000009">
    <property type="protein sequence ID" value="MBK7675350.1"/>
    <property type="molecule type" value="Genomic_DNA"/>
</dbReference>
<dbReference type="InterPro" id="IPR000157">
    <property type="entry name" value="TIR_dom"/>
</dbReference>
<name>A0A935UHB7_9PROT</name>
<feature type="transmembrane region" description="Helical" evidence="1">
    <location>
        <begin position="204"/>
        <end position="227"/>
    </location>
</feature>
<accession>A0A935UHB7</accession>
<feature type="transmembrane region" description="Helical" evidence="1">
    <location>
        <begin position="233"/>
        <end position="259"/>
    </location>
</feature>
<keyword evidence="1" id="KW-0472">Membrane</keyword>
<gene>
    <name evidence="3" type="ORF">IPJ27_11655</name>
</gene>
<dbReference type="Pfam" id="PF13676">
    <property type="entry name" value="TIR_2"/>
    <property type="match status" value="1"/>
</dbReference>
<feature type="domain" description="TIR" evidence="2">
    <location>
        <begin position="1"/>
        <end position="148"/>
    </location>
</feature>
<proteinExistence type="predicted"/>
<evidence type="ECO:0000256" key="1">
    <source>
        <dbReference type="SAM" id="Phobius"/>
    </source>
</evidence>
<evidence type="ECO:0000259" key="2">
    <source>
        <dbReference type="PROSITE" id="PS50104"/>
    </source>
</evidence>
<feature type="transmembrane region" description="Helical" evidence="1">
    <location>
        <begin position="371"/>
        <end position="392"/>
    </location>
</feature>
<keyword evidence="3" id="KW-0675">Receptor</keyword>
<feature type="transmembrane region" description="Helical" evidence="1">
    <location>
        <begin position="334"/>
        <end position="359"/>
    </location>
</feature>
<dbReference type="GO" id="GO:0007165">
    <property type="term" value="P:signal transduction"/>
    <property type="evidence" value="ECO:0007669"/>
    <property type="project" value="InterPro"/>
</dbReference>
<organism evidence="3 4">
    <name type="scientific">Candidatus Accumulibacter proximus</name>
    <dbReference type="NCBI Taxonomy" id="2954385"/>
    <lineage>
        <taxon>Bacteria</taxon>
        <taxon>Pseudomonadati</taxon>
        <taxon>Pseudomonadota</taxon>
        <taxon>Betaproteobacteria</taxon>
        <taxon>Candidatus Accumulibacter</taxon>
    </lineage>
</organism>
<feature type="transmembrane region" description="Helical" evidence="1">
    <location>
        <begin position="271"/>
        <end position="298"/>
    </location>
</feature>
<keyword evidence="1" id="KW-1133">Transmembrane helix</keyword>